<keyword evidence="2" id="KW-0560">Oxidoreductase</keyword>
<dbReference type="GO" id="GO:0016491">
    <property type="term" value="F:oxidoreductase activity"/>
    <property type="evidence" value="ECO:0007669"/>
    <property type="project" value="UniProtKB-KW"/>
</dbReference>
<proteinExistence type="inferred from homology"/>
<organism evidence="3 4">
    <name type="scientific">Saccharomonospora azurea NA-128</name>
    <dbReference type="NCBI Taxonomy" id="882081"/>
    <lineage>
        <taxon>Bacteria</taxon>
        <taxon>Bacillati</taxon>
        <taxon>Actinomycetota</taxon>
        <taxon>Actinomycetes</taxon>
        <taxon>Pseudonocardiales</taxon>
        <taxon>Pseudonocardiaceae</taxon>
        <taxon>Saccharomonospora</taxon>
    </lineage>
</organism>
<dbReference type="PANTHER" id="PTHR42879">
    <property type="entry name" value="3-OXOACYL-(ACYL-CARRIER-PROTEIN) REDUCTASE"/>
    <property type="match status" value="1"/>
</dbReference>
<accession>H8GA20</accession>
<dbReference type="PRINTS" id="PR00081">
    <property type="entry name" value="GDHRDH"/>
</dbReference>
<dbReference type="Proteomes" id="UP000004705">
    <property type="component" value="Chromosome"/>
</dbReference>
<reference evidence="3 4" key="1">
    <citation type="journal article" date="2012" name="Stand. Genomic Sci.">
        <title>Genome sequence of the soil bacterium Saccharomonospora azurea type strain (NA-128(T)).</title>
        <authorList>
            <person name="Klenk H.P."/>
            <person name="Held B."/>
            <person name="Lucas S."/>
            <person name="Lapidus A."/>
            <person name="Copeland A."/>
            <person name="Hammon N."/>
            <person name="Pitluck S."/>
            <person name="Goodwin L.A."/>
            <person name="Han C."/>
            <person name="Tapia R."/>
            <person name="Brambilla E.M."/>
            <person name="Potter G."/>
            <person name="Land M."/>
            <person name="Ivanova N."/>
            <person name="Rohde M."/>
            <person name="Goker M."/>
            <person name="Detter J.C."/>
            <person name="Kyrpides N.C."/>
            <person name="Woyke T."/>
        </authorList>
    </citation>
    <scope>NUCLEOTIDE SEQUENCE [LARGE SCALE GENOMIC DNA]</scope>
    <source>
        <strain evidence="3 4">NA-128</strain>
    </source>
</reference>
<sequence>MEATDAVNTDRRVALVTGASRGLGAAISTALADDGVTVAVNFARDKAAADRVREEITAAGGRAELFRADVTDEGEVDALYEAVLAEFGRIDILVLNATGPQPMLSLDELQWRDLLDQFEFFVKSPLLLAKKVVPEMRRRGWGRIVNVGSEVVELGVPFSSAYVAAKGAQLGLTRSWARELGPHGITVNLVAPGWIPTERHVDSTDDEKAGYANGVPLGHLGTPGDVAEAVAYLASDRARFVTGQRIAVNGGNTLA</sequence>
<dbReference type="InterPro" id="IPR002347">
    <property type="entry name" value="SDR_fam"/>
</dbReference>
<dbReference type="PANTHER" id="PTHR42879:SF6">
    <property type="entry name" value="NADPH-DEPENDENT REDUCTASE BACG"/>
    <property type="match status" value="1"/>
</dbReference>
<dbReference type="SUPFAM" id="SSF51735">
    <property type="entry name" value="NAD(P)-binding Rossmann-fold domains"/>
    <property type="match status" value="1"/>
</dbReference>
<evidence type="ECO:0000256" key="2">
    <source>
        <dbReference type="ARBA" id="ARBA00023002"/>
    </source>
</evidence>
<dbReference type="RefSeq" id="WP_005440368.1">
    <property type="nucleotide sequence ID" value="NZ_CM001466.1"/>
</dbReference>
<evidence type="ECO:0000313" key="4">
    <source>
        <dbReference type="Proteomes" id="UP000004705"/>
    </source>
</evidence>
<keyword evidence="4" id="KW-1185">Reference proteome</keyword>
<gene>
    <name evidence="3" type="ORF">SacazDRAFT_01622</name>
</gene>
<protein>
    <recommendedName>
        <fullName evidence="5">Short-chain alcohol dehydrogenase like protein</fullName>
    </recommendedName>
</protein>
<dbReference type="AlphaFoldDB" id="H8GA20"/>
<dbReference type="Pfam" id="PF13561">
    <property type="entry name" value="adh_short_C2"/>
    <property type="match status" value="1"/>
</dbReference>
<evidence type="ECO:0008006" key="5">
    <source>
        <dbReference type="Google" id="ProtNLM"/>
    </source>
</evidence>
<dbReference type="FunFam" id="3.40.50.720:FF:000084">
    <property type="entry name" value="Short-chain dehydrogenase reductase"/>
    <property type="match status" value="1"/>
</dbReference>
<dbReference type="InterPro" id="IPR036291">
    <property type="entry name" value="NAD(P)-bd_dom_sf"/>
</dbReference>
<dbReference type="PRINTS" id="PR00080">
    <property type="entry name" value="SDRFAMILY"/>
</dbReference>
<dbReference type="HOGENOM" id="CLU_010194_1_3_11"/>
<dbReference type="EMBL" id="CM001466">
    <property type="protein sequence ID" value="EHY88547.1"/>
    <property type="molecule type" value="Genomic_DNA"/>
</dbReference>
<evidence type="ECO:0000313" key="3">
    <source>
        <dbReference type="EMBL" id="EHY88547.1"/>
    </source>
</evidence>
<name>H8GA20_9PSEU</name>
<comment type="similarity">
    <text evidence="1">Belongs to the short-chain dehydrogenases/reductases (SDR) family.</text>
</comment>
<dbReference type="InterPro" id="IPR050259">
    <property type="entry name" value="SDR"/>
</dbReference>
<evidence type="ECO:0000256" key="1">
    <source>
        <dbReference type="ARBA" id="ARBA00006484"/>
    </source>
</evidence>
<dbReference type="Gene3D" id="3.40.50.720">
    <property type="entry name" value="NAD(P)-binding Rossmann-like Domain"/>
    <property type="match status" value="1"/>
</dbReference>